<comment type="subcellular location">
    <subcellularLocation>
        <location evidence="1">Cell membrane</location>
    </subcellularLocation>
</comment>
<evidence type="ECO:0000256" key="4">
    <source>
        <dbReference type="ARBA" id="ARBA00022475"/>
    </source>
</evidence>
<dbReference type="RefSeq" id="WP_097001163.1">
    <property type="nucleotide sequence ID" value="NZ_OBEI01000013.1"/>
</dbReference>
<dbReference type="InterPro" id="IPR038266">
    <property type="entry name" value="NapC/NirT_cytc_sf"/>
</dbReference>
<evidence type="ECO:0000259" key="13">
    <source>
        <dbReference type="Pfam" id="PF03264"/>
    </source>
</evidence>
<dbReference type="GO" id="GO:0009061">
    <property type="term" value="P:anaerobic respiration"/>
    <property type="evidence" value="ECO:0007669"/>
    <property type="project" value="TreeGrafter"/>
</dbReference>
<feature type="transmembrane region" description="Helical" evidence="12">
    <location>
        <begin position="24"/>
        <end position="47"/>
    </location>
</feature>
<keyword evidence="11 12" id="KW-0472">Membrane</keyword>
<evidence type="ECO:0000256" key="6">
    <source>
        <dbReference type="ARBA" id="ARBA00022692"/>
    </source>
</evidence>
<gene>
    <name evidence="14" type="ORF">SAMN06265182_2027</name>
</gene>
<evidence type="ECO:0000256" key="5">
    <source>
        <dbReference type="ARBA" id="ARBA00022617"/>
    </source>
</evidence>
<evidence type="ECO:0000256" key="9">
    <source>
        <dbReference type="ARBA" id="ARBA00022989"/>
    </source>
</evidence>
<proteinExistence type="inferred from homology"/>
<evidence type="ECO:0000256" key="12">
    <source>
        <dbReference type="SAM" id="Phobius"/>
    </source>
</evidence>
<dbReference type="Proteomes" id="UP000219036">
    <property type="component" value="Unassembled WGS sequence"/>
</dbReference>
<dbReference type="GO" id="GO:0005886">
    <property type="term" value="C:plasma membrane"/>
    <property type="evidence" value="ECO:0007669"/>
    <property type="project" value="UniProtKB-SubCell"/>
</dbReference>
<evidence type="ECO:0000256" key="7">
    <source>
        <dbReference type="ARBA" id="ARBA00022723"/>
    </source>
</evidence>
<keyword evidence="10" id="KW-0408">Iron</keyword>
<evidence type="ECO:0000256" key="10">
    <source>
        <dbReference type="ARBA" id="ARBA00023004"/>
    </source>
</evidence>
<feature type="domain" description="NapC/NirT cytochrome c N-terminal" evidence="13">
    <location>
        <begin position="29"/>
        <end position="195"/>
    </location>
</feature>
<accession>A0A285NNX7</accession>
<dbReference type="InterPro" id="IPR036280">
    <property type="entry name" value="Multihaem_cyt_sf"/>
</dbReference>
<evidence type="ECO:0000313" key="14">
    <source>
        <dbReference type="EMBL" id="SNZ11234.1"/>
    </source>
</evidence>
<evidence type="ECO:0000313" key="15">
    <source>
        <dbReference type="Proteomes" id="UP000219036"/>
    </source>
</evidence>
<keyword evidence="6 12" id="KW-0812">Transmembrane</keyword>
<sequence length="237" mass="27057">MGQEEKKEEKEIENGKKRFTKKKLFLLGGGLLGVGLAVGLIISYIVVEAVKLTAGPDFCKSCHVMIPMYKAYSKDTHGGWGYSGFVAHCTDCHLDHSSTLKYLINKVQVGLHDFKVYVFMDPDAVDWHGKREHRRYFVYDTGCLHCHENLLAATMKKRRAFIAHKAYFSGKLVVRIGEHKDKAHCVDCHKHVGHKDLGKYLPPPPPEEKLIEESEKLIEESVEILEKKKEKSEEQKH</sequence>
<dbReference type="Pfam" id="PF03264">
    <property type="entry name" value="Cytochrom_NNT"/>
    <property type="match status" value="1"/>
</dbReference>
<protein>
    <submittedName>
        <fullName evidence="14">Cytochrome c-type protein NapC</fullName>
    </submittedName>
</protein>
<keyword evidence="4" id="KW-1003">Cell membrane</keyword>
<evidence type="ECO:0000256" key="11">
    <source>
        <dbReference type="ARBA" id="ARBA00023136"/>
    </source>
</evidence>
<name>A0A285NNX7_9AQUI</name>
<evidence type="ECO:0000256" key="3">
    <source>
        <dbReference type="ARBA" id="ARBA00022448"/>
    </source>
</evidence>
<dbReference type="SUPFAM" id="SSF48695">
    <property type="entry name" value="Multiheme cytochromes"/>
    <property type="match status" value="1"/>
</dbReference>
<dbReference type="PANTHER" id="PTHR30333">
    <property type="entry name" value="CYTOCHROME C-TYPE PROTEIN"/>
    <property type="match status" value="1"/>
</dbReference>
<dbReference type="InterPro" id="IPR051174">
    <property type="entry name" value="Cytochrome_c-type_ET"/>
</dbReference>
<keyword evidence="8" id="KW-0249">Electron transport</keyword>
<dbReference type="AlphaFoldDB" id="A0A285NNX7"/>
<keyword evidence="9 12" id="KW-1133">Transmembrane helix</keyword>
<dbReference type="GO" id="GO:0046872">
    <property type="term" value="F:metal ion binding"/>
    <property type="evidence" value="ECO:0007669"/>
    <property type="project" value="UniProtKB-KW"/>
</dbReference>
<keyword evidence="7" id="KW-0479">Metal-binding</keyword>
<keyword evidence="15" id="KW-1185">Reference proteome</keyword>
<evidence type="ECO:0000256" key="1">
    <source>
        <dbReference type="ARBA" id="ARBA00004236"/>
    </source>
</evidence>
<organism evidence="14 15">
    <name type="scientific">Persephonella hydrogeniphila</name>
    <dbReference type="NCBI Taxonomy" id="198703"/>
    <lineage>
        <taxon>Bacteria</taxon>
        <taxon>Pseudomonadati</taxon>
        <taxon>Aquificota</taxon>
        <taxon>Aquificia</taxon>
        <taxon>Aquificales</taxon>
        <taxon>Hydrogenothermaceae</taxon>
        <taxon>Persephonella</taxon>
    </lineage>
</organism>
<evidence type="ECO:0000256" key="8">
    <source>
        <dbReference type="ARBA" id="ARBA00022982"/>
    </source>
</evidence>
<dbReference type="OrthoDB" id="9782159at2"/>
<dbReference type="PANTHER" id="PTHR30333:SF1">
    <property type="entry name" value="CYTOCHROME C-TYPE PROTEIN NAPC"/>
    <property type="match status" value="1"/>
</dbReference>
<dbReference type="Gene3D" id="1.10.3820.10">
    <property type="entry name" value="Di-heme elbow motif domain"/>
    <property type="match status" value="1"/>
</dbReference>
<keyword evidence="5" id="KW-0349">Heme</keyword>
<dbReference type="EMBL" id="OBEI01000013">
    <property type="protein sequence ID" value="SNZ11234.1"/>
    <property type="molecule type" value="Genomic_DNA"/>
</dbReference>
<dbReference type="GO" id="GO:0009055">
    <property type="term" value="F:electron transfer activity"/>
    <property type="evidence" value="ECO:0007669"/>
    <property type="project" value="TreeGrafter"/>
</dbReference>
<dbReference type="InterPro" id="IPR005126">
    <property type="entry name" value="NapC/NirT_cyt_c_N"/>
</dbReference>
<comment type="similarity">
    <text evidence="2">Belongs to the NapC/NirT/NrfH family.</text>
</comment>
<keyword evidence="3" id="KW-0813">Transport</keyword>
<evidence type="ECO:0000256" key="2">
    <source>
        <dbReference type="ARBA" id="ARBA00007395"/>
    </source>
</evidence>
<reference evidence="15" key="1">
    <citation type="submission" date="2017-09" db="EMBL/GenBank/DDBJ databases">
        <authorList>
            <person name="Varghese N."/>
            <person name="Submissions S."/>
        </authorList>
    </citation>
    <scope>NUCLEOTIDE SEQUENCE [LARGE SCALE GENOMIC DNA]</scope>
    <source>
        <strain evidence="15">DSM 15103</strain>
    </source>
</reference>